<proteinExistence type="inferred from homology"/>
<dbReference type="Pfam" id="PF13563">
    <property type="entry name" value="2_5_RNA_ligase2"/>
    <property type="match status" value="1"/>
</dbReference>
<feature type="active site" description="Proton donor" evidence="2">
    <location>
        <position position="37"/>
    </location>
</feature>
<keyword evidence="1 2" id="KW-0378">Hydrolase</keyword>
<dbReference type="GO" id="GO:0004113">
    <property type="term" value="F:2',3'-cyclic-nucleotide 3'-phosphodiesterase activity"/>
    <property type="evidence" value="ECO:0007669"/>
    <property type="project" value="InterPro"/>
</dbReference>
<feature type="short sequence motif" description="HXTX 2" evidence="2">
    <location>
        <begin position="119"/>
        <end position="122"/>
    </location>
</feature>
<dbReference type="AlphaFoldDB" id="A0A562BQ03"/>
<dbReference type="SUPFAM" id="SSF55144">
    <property type="entry name" value="LigT-like"/>
    <property type="match status" value="1"/>
</dbReference>
<dbReference type="OrthoDB" id="7061261at2"/>
<protein>
    <recommendedName>
        <fullName evidence="2">RNA 2',3'-cyclic phosphodiesterase</fullName>
        <shortName evidence="2">RNA 2',3'-CPDase</shortName>
        <ecNumber evidence="2">3.1.4.58</ecNumber>
    </recommendedName>
</protein>
<comment type="caution">
    <text evidence="3">The sequence shown here is derived from an EMBL/GenBank/DDBJ whole genome shotgun (WGS) entry which is preliminary data.</text>
</comment>
<comment type="similarity">
    <text evidence="2">Belongs to the 2H phosphoesterase superfamily. ThpR family.</text>
</comment>
<dbReference type="Proteomes" id="UP000318141">
    <property type="component" value="Unassembled WGS sequence"/>
</dbReference>
<dbReference type="InterPro" id="IPR009097">
    <property type="entry name" value="Cyclic_Pdiesterase"/>
</dbReference>
<feature type="short sequence motif" description="HXTX 1" evidence="2">
    <location>
        <begin position="37"/>
        <end position="40"/>
    </location>
</feature>
<gene>
    <name evidence="3" type="ORF">L602_001800000200</name>
</gene>
<accession>A0A562BQ03</accession>
<evidence type="ECO:0000256" key="1">
    <source>
        <dbReference type="ARBA" id="ARBA00022801"/>
    </source>
</evidence>
<feature type="active site" description="Proton acceptor" evidence="2">
    <location>
        <position position="119"/>
    </location>
</feature>
<comment type="function">
    <text evidence="2">Hydrolyzes RNA 2',3'-cyclic phosphodiester to an RNA 2'-phosphomonoester.</text>
</comment>
<reference evidence="3 4" key="1">
    <citation type="submission" date="2019-07" db="EMBL/GenBank/DDBJ databases">
        <title>Genome sequencing of lignin-degrading bacterial isolates.</title>
        <authorList>
            <person name="Gladden J."/>
        </authorList>
    </citation>
    <scope>NUCLEOTIDE SEQUENCE [LARGE SCALE GENOMIC DNA]</scope>
    <source>
        <strain evidence="3 4">J11</strain>
    </source>
</reference>
<dbReference type="Gene3D" id="3.90.1140.10">
    <property type="entry name" value="Cyclic phosphodiesterase"/>
    <property type="match status" value="1"/>
</dbReference>
<organism evidence="3 4">
    <name type="scientific">Cupriavidus gilardii J11</name>
    <dbReference type="NCBI Taxonomy" id="936133"/>
    <lineage>
        <taxon>Bacteria</taxon>
        <taxon>Pseudomonadati</taxon>
        <taxon>Pseudomonadota</taxon>
        <taxon>Betaproteobacteria</taxon>
        <taxon>Burkholderiales</taxon>
        <taxon>Burkholderiaceae</taxon>
        <taxon>Cupriavidus</taxon>
    </lineage>
</organism>
<evidence type="ECO:0000313" key="4">
    <source>
        <dbReference type="Proteomes" id="UP000318141"/>
    </source>
</evidence>
<comment type="catalytic activity">
    <reaction evidence="2">
        <text>a 3'-end 2',3'-cyclophospho-ribonucleotide-RNA + H2O = a 3'-end 2'-phospho-ribonucleotide-RNA + H(+)</text>
        <dbReference type="Rhea" id="RHEA:11828"/>
        <dbReference type="Rhea" id="RHEA-COMP:10464"/>
        <dbReference type="Rhea" id="RHEA-COMP:17353"/>
        <dbReference type="ChEBI" id="CHEBI:15377"/>
        <dbReference type="ChEBI" id="CHEBI:15378"/>
        <dbReference type="ChEBI" id="CHEBI:83064"/>
        <dbReference type="ChEBI" id="CHEBI:173113"/>
        <dbReference type="EC" id="3.1.4.58"/>
    </reaction>
</comment>
<dbReference type="NCBIfam" id="TIGR02258">
    <property type="entry name" value="2_5_ligase"/>
    <property type="match status" value="1"/>
</dbReference>
<dbReference type="PANTHER" id="PTHR35561:SF1">
    <property type="entry name" value="RNA 2',3'-CYCLIC PHOSPHODIESTERASE"/>
    <property type="match status" value="1"/>
</dbReference>
<dbReference type="EC" id="3.1.4.58" evidence="2"/>
<dbReference type="EMBL" id="VLJN01000010">
    <property type="protein sequence ID" value="TWG87212.1"/>
    <property type="molecule type" value="Genomic_DNA"/>
</dbReference>
<dbReference type="HAMAP" id="MF_01940">
    <property type="entry name" value="RNA_CPDase"/>
    <property type="match status" value="1"/>
</dbReference>
<dbReference type="GO" id="GO:0008664">
    <property type="term" value="F:RNA 2',3'-cyclic 3'-phosphodiesterase activity"/>
    <property type="evidence" value="ECO:0007669"/>
    <property type="project" value="UniProtKB-EC"/>
</dbReference>
<dbReference type="InterPro" id="IPR004175">
    <property type="entry name" value="RNA_CPDase"/>
</dbReference>
<dbReference type="GO" id="GO:0016874">
    <property type="term" value="F:ligase activity"/>
    <property type="evidence" value="ECO:0007669"/>
    <property type="project" value="UniProtKB-KW"/>
</dbReference>
<dbReference type="PANTHER" id="PTHR35561">
    <property type="entry name" value="RNA 2',3'-CYCLIC PHOSPHODIESTERASE"/>
    <property type="match status" value="1"/>
</dbReference>
<keyword evidence="3" id="KW-0436">Ligase</keyword>
<sequence length="183" mass="19837">MVRLFVAMETPASDAAALLATLPRGRAIRPTPAAQVHMTLRFIGEVSDEHARRIEAALAGLTTARFAMRLAGAGRFGRGGGVLWAGVEAPPALGELQRAIEAAVVATGVAPEPRPFHPHVTVARCRPGVSDAMLRDWTDRQRDWRGAPFTVERFLLMESRLLAGGAEHRCRRSFPLSQGRNPT</sequence>
<name>A0A562BQ03_9BURK</name>
<keyword evidence="4" id="KW-1185">Reference proteome</keyword>
<evidence type="ECO:0000313" key="3">
    <source>
        <dbReference type="EMBL" id="TWG87212.1"/>
    </source>
</evidence>
<evidence type="ECO:0000256" key="2">
    <source>
        <dbReference type="HAMAP-Rule" id="MF_01940"/>
    </source>
</evidence>